<evidence type="ECO:0000313" key="2">
    <source>
        <dbReference type="EMBL" id="KAH7024605.1"/>
    </source>
</evidence>
<keyword evidence="3" id="KW-1185">Reference proteome</keyword>
<evidence type="ECO:0000313" key="3">
    <source>
        <dbReference type="Proteomes" id="UP000756346"/>
    </source>
</evidence>
<dbReference type="AlphaFoldDB" id="A0A9P8XXX4"/>
<protein>
    <submittedName>
        <fullName evidence="2">Uncharacterized protein</fullName>
    </submittedName>
</protein>
<evidence type="ECO:0000256" key="1">
    <source>
        <dbReference type="SAM" id="MobiDB-lite"/>
    </source>
</evidence>
<sequence>MPRLTTDLLSRRPSTSSAWLLATATAMAILPTLATAACYDRGGKLRESWVACNPDQPTSSCCSSSDFCMSNGLCLNAGGNQAYTQQGCTDKKWGPPCTFYCRESFCIFSPPPLGSKRVAPFANLRRERIGQRERVFRPGSKHALIVPALPPRPKDLSVTPPTACTTWTTAGAASTSPQTTGAAVSGAAAATAPPRASPATTTSRSPSPPRSSGQEPGPSPPLAPPARRRRRRR</sequence>
<dbReference type="OrthoDB" id="5215637at2759"/>
<feature type="compositionally biased region" description="Low complexity" evidence="1">
    <location>
        <begin position="168"/>
        <end position="216"/>
    </location>
</feature>
<name>A0A9P8XXX4_9PEZI</name>
<comment type="caution">
    <text evidence="2">The sequence shown here is derived from an EMBL/GenBank/DDBJ whole genome shotgun (WGS) entry which is preliminary data.</text>
</comment>
<gene>
    <name evidence="2" type="ORF">B0I36DRAFT_163120</name>
</gene>
<accession>A0A9P8XXX4</accession>
<dbReference type="RefSeq" id="XP_046008153.1">
    <property type="nucleotide sequence ID" value="XM_046148687.1"/>
</dbReference>
<dbReference type="GeneID" id="70178233"/>
<proteinExistence type="predicted"/>
<dbReference type="EMBL" id="JAGTJQ010000009">
    <property type="protein sequence ID" value="KAH7024605.1"/>
    <property type="molecule type" value="Genomic_DNA"/>
</dbReference>
<dbReference type="Proteomes" id="UP000756346">
    <property type="component" value="Unassembled WGS sequence"/>
</dbReference>
<organism evidence="2 3">
    <name type="scientific">Microdochium trichocladiopsis</name>
    <dbReference type="NCBI Taxonomy" id="1682393"/>
    <lineage>
        <taxon>Eukaryota</taxon>
        <taxon>Fungi</taxon>
        <taxon>Dikarya</taxon>
        <taxon>Ascomycota</taxon>
        <taxon>Pezizomycotina</taxon>
        <taxon>Sordariomycetes</taxon>
        <taxon>Xylariomycetidae</taxon>
        <taxon>Xylariales</taxon>
        <taxon>Microdochiaceae</taxon>
        <taxon>Microdochium</taxon>
    </lineage>
</organism>
<feature type="region of interest" description="Disordered" evidence="1">
    <location>
        <begin position="168"/>
        <end position="233"/>
    </location>
</feature>
<reference evidence="2" key="1">
    <citation type="journal article" date="2021" name="Nat. Commun.">
        <title>Genetic determinants of endophytism in the Arabidopsis root mycobiome.</title>
        <authorList>
            <person name="Mesny F."/>
            <person name="Miyauchi S."/>
            <person name="Thiergart T."/>
            <person name="Pickel B."/>
            <person name="Atanasova L."/>
            <person name="Karlsson M."/>
            <person name="Huettel B."/>
            <person name="Barry K.W."/>
            <person name="Haridas S."/>
            <person name="Chen C."/>
            <person name="Bauer D."/>
            <person name="Andreopoulos W."/>
            <person name="Pangilinan J."/>
            <person name="LaButti K."/>
            <person name="Riley R."/>
            <person name="Lipzen A."/>
            <person name="Clum A."/>
            <person name="Drula E."/>
            <person name="Henrissat B."/>
            <person name="Kohler A."/>
            <person name="Grigoriev I.V."/>
            <person name="Martin F.M."/>
            <person name="Hacquard S."/>
        </authorList>
    </citation>
    <scope>NUCLEOTIDE SEQUENCE</scope>
    <source>
        <strain evidence="2">MPI-CAGE-CH-0230</strain>
    </source>
</reference>